<dbReference type="AlphaFoldDB" id="A0AAV9CPB5"/>
<dbReference type="GO" id="GO:0008168">
    <property type="term" value="F:methyltransferase activity"/>
    <property type="evidence" value="ECO:0007669"/>
    <property type="project" value="UniProtKB-KW"/>
</dbReference>
<dbReference type="GO" id="GO:0032259">
    <property type="term" value="P:methylation"/>
    <property type="evidence" value="ECO:0007669"/>
    <property type="project" value="UniProtKB-KW"/>
</dbReference>
<dbReference type="EMBL" id="JAUJYO010000018">
    <property type="protein sequence ID" value="KAK1290645.1"/>
    <property type="molecule type" value="Genomic_DNA"/>
</dbReference>
<evidence type="ECO:0000256" key="3">
    <source>
        <dbReference type="ARBA" id="ARBA00022691"/>
    </source>
</evidence>
<dbReference type="Proteomes" id="UP001180020">
    <property type="component" value="Unassembled WGS sequence"/>
</dbReference>
<dbReference type="SUPFAM" id="SSF75217">
    <property type="entry name" value="alpha/beta knot"/>
    <property type="match status" value="1"/>
</dbReference>
<dbReference type="PANTHER" id="PTHR33603">
    <property type="entry name" value="METHYLTRANSFERASE"/>
    <property type="match status" value="1"/>
</dbReference>
<gene>
    <name evidence="5" type="ORF">QJS10_CPB18g00078</name>
</gene>
<reference evidence="5" key="2">
    <citation type="submission" date="2023-06" db="EMBL/GenBank/DDBJ databases">
        <authorList>
            <person name="Ma L."/>
            <person name="Liu K.-W."/>
            <person name="Li Z."/>
            <person name="Hsiao Y.-Y."/>
            <person name="Qi Y."/>
            <person name="Fu T."/>
            <person name="Tang G."/>
            <person name="Zhang D."/>
            <person name="Sun W.-H."/>
            <person name="Liu D.-K."/>
            <person name="Li Y."/>
            <person name="Chen G.-Z."/>
            <person name="Liu X.-D."/>
            <person name="Liao X.-Y."/>
            <person name="Jiang Y.-T."/>
            <person name="Yu X."/>
            <person name="Hao Y."/>
            <person name="Huang J."/>
            <person name="Zhao X.-W."/>
            <person name="Ke S."/>
            <person name="Chen Y.-Y."/>
            <person name="Wu W.-L."/>
            <person name="Hsu J.-L."/>
            <person name="Lin Y.-F."/>
            <person name="Huang M.-D."/>
            <person name="Li C.-Y."/>
            <person name="Huang L."/>
            <person name="Wang Z.-W."/>
            <person name="Zhao X."/>
            <person name="Zhong W.-Y."/>
            <person name="Peng D.-H."/>
            <person name="Ahmad S."/>
            <person name="Lan S."/>
            <person name="Zhang J.-S."/>
            <person name="Tsai W.-C."/>
            <person name="Van De Peer Y."/>
            <person name="Liu Z.-J."/>
        </authorList>
    </citation>
    <scope>NUCLEOTIDE SEQUENCE</scope>
    <source>
        <strain evidence="5">CP</strain>
        <tissue evidence="5">Leaves</tissue>
    </source>
</reference>
<accession>A0AAV9CPB5</accession>
<dbReference type="GO" id="GO:0006364">
    <property type="term" value="P:rRNA processing"/>
    <property type="evidence" value="ECO:0007669"/>
    <property type="project" value="InterPro"/>
</dbReference>
<keyword evidence="6" id="KW-1185">Reference proteome</keyword>
<comment type="caution">
    <text evidence="5">The sequence shown here is derived from an EMBL/GenBank/DDBJ whole genome shotgun (WGS) entry which is preliminary data.</text>
</comment>
<keyword evidence="2" id="KW-0808">Transferase</keyword>
<evidence type="ECO:0000256" key="2">
    <source>
        <dbReference type="ARBA" id="ARBA00022679"/>
    </source>
</evidence>
<dbReference type="CDD" id="cd18081">
    <property type="entry name" value="RlmH-like"/>
    <property type="match status" value="1"/>
</dbReference>
<protein>
    <submittedName>
        <fullName evidence="5">RNA methyltransferase</fullName>
    </submittedName>
</protein>
<sequence>MDVSCSHLSSNTSLESGSDAVLTIGKRRSKGVQILVDEYKEKIGHYCRFEDVLIKSNPKNASDAMAQVEAEDVVVMQHVRPDDWVVVLDERGEDIESEHLAGLLVEAGKTGSLSIAFCIGGPYGHGPRLRKRADATIRLSSMVLNHQIALVVLLEQLYSDAKSPNHV</sequence>
<dbReference type="PIRSF" id="PIRSF004505">
    <property type="entry name" value="MT_bac"/>
    <property type="match status" value="1"/>
</dbReference>
<dbReference type="InterPro" id="IPR029026">
    <property type="entry name" value="tRNA_m1G_MTases_N"/>
</dbReference>
<proteinExistence type="inferred from homology"/>
<evidence type="ECO:0000313" key="5">
    <source>
        <dbReference type="EMBL" id="KAK1290645.1"/>
    </source>
</evidence>
<keyword evidence="1 5" id="KW-0489">Methyltransferase</keyword>
<comment type="similarity">
    <text evidence="4">Belongs to the RNA methyltransferase RlmH family.</text>
</comment>
<keyword evidence="3" id="KW-0949">S-adenosyl-L-methionine</keyword>
<dbReference type="Gene3D" id="3.40.1280.10">
    <property type="match status" value="1"/>
</dbReference>
<dbReference type="Pfam" id="PF02590">
    <property type="entry name" value="SPOUT_MTase"/>
    <property type="match status" value="1"/>
</dbReference>
<reference evidence="5" key="1">
    <citation type="journal article" date="2023" name="Nat. Commun.">
        <title>Diploid and tetraploid genomes of Acorus and the evolution of monocots.</title>
        <authorList>
            <person name="Ma L."/>
            <person name="Liu K.W."/>
            <person name="Li Z."/>
            <person name="Hsiao Y.Y."/>
            <person name="Qi Y."/>
            <person name="Fu T."/>
            <person name="Tang G.D."/>
            <person name="Zhang D."/>
            <person name="Sun W.H."/>
            <person name="Liu D.K."/>
            <person name="Li Y."/>
            <person name="Chen G.Z."/>
            <person name="Liu X.D."/>
            <person name="Liao X.Y."/>
            <person name="Jiang Y.T."/>
            <person name="Yu X."/>
            <person name="Hao Y."/>
            <person name="Huang J."/>
            <person name="Zhao X.W."/>
            <person name="Ke S."/>
            <person name="Chen Y.Y."/>
            <person name="Wu W.L."/>
            <person name="Hsu J.L."/>
            <person name="Lin Y.F."/>
            <person name="Huang M.D."/>
            <person name="Li C.Y."/>
            <person name="Huang L."/>
            <person name="Wang Z.W."/>
            <person name="Zhao X."/>
            <person name="Zhong W.Y."/>
            <person name="Peng D.H."/>
            <person name="Ahmad S."/>
            <person name="Lan S."/>
            <person name="Zhang J.S."/>
            <person name="Tsai W.C."/>
            <person name="Van de Peer Y."/>
            <person name="Liu Z.J."/>
        </authorList>
    </citation>
    <scope>NUCLEOTIDE SEQUENCE</scope>
    <source>
        <strain evidence="5">CP</strain>
    </source>
</reference>
<evidence type="ECO:0000313" key="6">
    <source>
        <dbReference type="Proteomes" id="UP001180020"/>
    </source>
</evidence>
<dbReference type="InterPro" id="IPR029028">
    <property type="entry name" value="Alpha/beta_knot_MTases"/>
</dbReference>
<evidence type="ECO:0000256" key="1">
    <source>
        <dbReference type="ARBA" id="ARBA00022603"/>
    </source>
</evidence>
<dbReference type="InterPro" id="IPR003742">
    <property type="entry name" value="RlmH-like"/>
</dbReference>
<organism evidence="5 6">
    <name type="scientific">Acorus calamus</name>
    <name type="common">Sweet flag</name>
    <dbReference type="NCBI Taxonomy" id="4465"/>
    <lineage>
        <taxon>Eukaryota</taxon>
        <taxon>Viridiplantae</taxon>
        <taxon>Streptophyta</taxon>
        <taxon>Embryophyta</taxon>
        <taxon>Tracheophyta</taxon>
        <taxon>Spermatophyta</taxon>
        <taxon>Magnoliopsida</taxon>
        <taxon>Liliopsida</taxon>
        <taxon>Acoraceae</taxon>
        <taxon>Acorus</taxon>
    </lineage>
</organism>
<dbReference type="PANTHER" id="PTHR33603:SF1">
    <property type="entry name" value="RIBOSOMAL RNA LARGE SUBUNIT METHYLTRANSFERASE H"/>
    <property type="match status" value="1"/>
</dbReference>
<evidence type="ECO:0000256" key="4">
    <source>
        <dbReference type="ARBA" id="ARBA00038303"/>
    </source>
</evidence>
<name>A0AAV9CPB5_ACOCL</name>